<dbReference type="GeneID" id="19166029"/>
<feature type="region of interest" description="Disordered" evidence="1">
    <location>
        <begin position="64"/>
        <end position="101"/>
    </location>
</feature>
<dbReference type="OrthoDB" id="420422at2759"/>
<dbReference type="AlphaFoldDB" id="W9Y7N8"/>
<gene>
    <name evidence="3" type="ORF">A1O3_01896</name>
</gene>
<name>W9Y7N8_9EURO</name>
<dbReference type="GO" id="GO:0042148">
    <property type="term" value="P:DNA strand invasion"/>
    <property type="evidence" value="ECO:0007669"/>
    <property type="project" value="TreeGrafter"/>
</dbReference>
<dbReference type="RefSeq" id="XP_007730229.1">
    <property type="nucleotide sequence ID" value="XM_007732039.1"/>
</dbReference>
<evidence type="ECO:0000256" key="1">
    <source>
        <dbReference type="SAM" id="MobiDB-lite"/>
    </source>
</evidence>
<evidence type="ECO:0000259" key="2">
    <source>
        <dbReference type="Pfam" id="PF08423"/>
    </source>
</evidence>
<dbReference type="SUPFAM" id="SSF52540">
    <property type="entry name" value="P-loop containing nucleoside triphosphate hydrolases"/>
    <property type="match status" value="1"/>
</dbReference>
<dbReference type="GO" id="GO:0000724">
    <property type="term" value="P:double-strand break repair via homologous recombination"/>
    <property type="evidence" value="ECO:0007669"/>
    <property type="project" value="InterPro"/>
</dbReference>
<keyword evidence="4" id="KW-1185">Reference proteome</keyword>
<dbReference type="PANTHER" id="PTHR46644">
    <property type="entry name" value="DNA REPAIR PROTEIN XRCC2"/>
    <property type="match status" value="1"/>
</dbReference>
<dbReference type="Gene3D" id="3.40.50.300">
    <property type="entry name" value="P-loop containing nucleotide triphosphate hydrolases"/>
    <property type="match status" value="1"/>
</dbReference>
<reference evidence="3 4" key="1">
    <citation type="submission" date="2013-03" db="EMBL/GenBank/DDBJ databases">
        <title>The Genome Sequence of Capronia epimyces CBS 606.96.</title>
        <authorList>
            <consortium name="The Broad Institute Genomics Platform"/>
            <person name="Cuomo C."/>
            <person name="de Hoog S."/>
            <person name="Gorbushina A."/>
            <person name="Walker B."/>
            <person name="Young S.K."/>
            <person name="Zeng Q."/>
            <person name="Gargeya S."/>
            <person name="Fitzgerald M."/>
            <person name="Haas B."/>
            <person name="Abouelleil A."/>
            <person name="Allen A.W."/>
            <person name="Alvarado L."/>
            <person name="Arachchi H.M."/>
            <person name="Berlin A.M."/>
            <person name="Chapman S.B."/>
            <person name="Gainer-Dewar J."/>
            <person name="Goldberg J."/>
            <person name="Griggs A."/>
            <person name="Gujja S."/>
            <person name="Hansen M."/>
            <person name="Howarth C."/>
            <person name="Imamovic A."/>
            <person name="Ireland A."/>
            <person name="Larimer J."/>
            <person name="McCowan C."/>
            <person name="Murphy C."/>
            <person name="Pearson M."/>
            <person name="Poon T.W."/>
            <person name="Priest M."/>
            <person name="Roberts A."/>
            <person name="Saif S."/>
            <person name="Shea T."/>
            <person name="Sisk P."/>
            <person name="Sykes S."/>
            <person name="Wortman J."/>
            <person name="Nusbaum C."/>
            <person name="Birren B."/>
        </authorList>
    </citation>
    <scope>NUCLEOTIDE SEQUENCE [LARGE SCALE GENOMIC DNA]</scope>
    <source>
        <strain evidence="3 4">CBS 606.96</strain>
    </source>
</reference>
<dbReference type="CDD" id="cd19490">
    <property type="entry name" value="XRCC2"/>
    <property type="match status" value="1"/>
</dbReference>
<dbReference type="eggNOG" id="KOG2859">
    <property type="taxonomic scope" value="Eukaryota"/>
</dbReference>
<proteinExistence type="predicted"/>
<feature type="region of interest" description="Disordered" evidence="1">
    <location>
        <begin position="406"/>
        <end position="428"/>
    </location>
</feature>
<organism evidence="3 4">
    <name type="scientific">Capronia epimyces CBS 606.96</name>
    <dbReference type="NCBI Taxonomy" id="1182542"/>
    <lineage>
        <taxon>Eukaryota</taxon>
        <taxon>Fungi</taxon>
        <taxon>Dikarya</taxon>
        <taxon>Ascomycota</taxon>
        <taxon>Pezizomycotina</taxon>
        <taxon>Eurotiomycetes</taxon>
        <taxon>Chaetothyriomycetidae</taxon>
        <taxon>Chaetothyriales</taxon>
        <taxon>Herpotrichiellaceae</taxon>
        <taxon>Capronia</taxon>
    </lineage>
</organism>
<dbReference type="EMBL" id="AMGY01000002">
    <property type="protein sequence ID" value="EXJ88832.1"/>
    <property type="molecule type" value="Genomic_DNA"/>
</dbReference>
<dbReference type="GO" id="GO:0000400">
    <property type="term" value="F:four-way junction DNA binding"/>
    <property type="evidence" value="ECO:0007669"/>
    <property type="project" value="TreeGrafter"/>
</dbReference>
<sequence length="428" mass="46747">MSVEQYGARLLAEVQEEGLDKLDKLLEAVRYPPEPQPATRSLAWDPATATATAAVPNRALEDEELAEHDDPDNAPIYGRTQGSRSEQIKAKPPTIELSSRKSGAGKTNLLYYLCTLAALPQDIGGKSATVVYIDSDARFSATRLMQIMQHHIITARQSTTDAANNTENTTTTDLSVPKGTTAEVKDRDTDTEIALEALQHIHVFRPQSSSQVVSVLDSLPSYLLDRSRHPSFYRGLSLVVLDSATAFYWQDRFDRDMARLGLASPGVDVSSSPGPSPTAEIIERLKAIQHRFECVVAFSTNHPSPPPVQSYPSRSARVHARGGNQSQDQIPTTPSAPLSLAPAVTSWTSYATLTLDLSRAQILQFAPHMTLEECLRDADKRVEAVRHAQFIAKVRDGPGQLTGIQPERDPGRPAAFTFKIGDDGVDVE</sequence>
<dbReference type="GO" id="GO:0033063">
    <property type="term" value="C:Rad51B-Rad51C-Rad51D-XRCC2 complex"/>
    <property type="evidence" value="ECO:0007669"/>
    <property type="project" value="InterPro"/>
</dbReference>
<feature type="domain" description="Rad51-like C-terminal" evidence="2">
    <location>
        <begin position="104"/>
        <end position="157"/>
    </location>
</feature>
<dbReference type="Proteomes" id="UP000019478">
    <property type="component" value="Unassembled WGS sequence"/>
</dbReference>
<evidence type="ECO:0000313" key="4">
    <source>
        <dbReference type="Proteomes" id="UP000019478"/>
    </source>
</evidence>
<dbReference type="InterPro" id="IPR030547">
    <property type="entry name" value="XRCC2"/>
</dbReference>
<dbReference type="Pfam" id="PF08423">
    <property type="entry name" value="Rad51"/>
    <property type="match status" value="1"/>
</dbReference>
<dbReference type="GO" id="GO:0005657">
    <property type="term" value="C:replication fork"/>
    <property type="evidence" value="ECO:0007669"/>
    <property type="project" value="InterPro"/>
</dbReference>
<dbReference type="HOGENOM" id="CLU_046729_0_0_1"/>
<dbReference type="InterPro" id="IPR027417">
    <property type="entry name" value="P-loop_NTPase"/>
</dbReference>
<dbReference type="PANTHER" id="PTHR46644:SF2">
    <property type="entry name" value="DNA REPAIR PROTEIN XRCC2"/>
    <property type="match status" value="1"/>
</dbReference>
<protein>
    <recommendedName>
        <fullName evidence="2">Rad51-like C-terminal domain-containing protein</fullName>
    </recommendedName>
</protein>
<accession>W9Y7N8</accession>
<dbReference type="GO" id="GO:0005815">
    <property type="term" value="C:microtubule organizing center"/>
    <property type="evidence" value="ECO:0007669"/>
    <property type="project" value="TreeGrafter"/>
</dbReference>
<dbReference type="InterPro" id="IPR013632">
    <property type="entry name" value="Rad51_C"/>
</dbReference>
<dbReference type="STRING" id="1182542.W9Y7N8"/>
<evidence type="ECO:0000313" key="3">
    <source>
        <dbReference type="EMBL" id="EXJ88832.1"/>
    </source>
</evidence>
<comment type="caution">
    <text evidence="3">The sequence shown here is derived from an EMBL/GenBank/DDBJ whole genome shotgun (WGS) entry which is preliminary data.</text>
</comment>